<dbReference type="GO" id="GO:0071037">
    <property type="term" value="P:nuclear polyadenylation-dependent snRNA catabolic process"/>
    <property type="evidence" value="ECO:0007669"/>
    <property type="project" value="TreeGrafter"/>
</dbReference>
<dbReference type="VEuPathDB" id="MicrosporidiaDB:A0H76_1715"/>
<dbReference type="GO" id="GO:0003723">
    <property type="term" value="F:RNA binding"/>
    <property type="evidence" value="ECO:0007669"/>
    <property type="project" value="TreeGrafter"/>
</dbReference>
<evidence type="ECO:0000256" key="1">
    <source>
        <dbReference type="ARBA" id="ARBA00004123"/>
    </source>
</evidence>
<evidence type="ECO:0000256" key="4">
    <source>
        <dbReference type="ARBA" id="ARBA00022771"/>
    </source>
</evidence>
<reference evidence="9 10" key="1">
    <citation type="journal article" date="2017" name="Environ. Microbiol.">
        <title>Decay of the glycolytic pathway and adaptation to intranuclear parasitism within Enterocytozoonidae microsporidia.</title>
        <authorList>
            <person name="Wiredu Boakye D."/>
            <person name="Jaroenlak P."/>
            <person name="Prachumwat A."/>
            <person name="Williams T.A."/>
            <person name="Bateman K.S."/>
            <person name="Itsathitphaisarn O."/>
            <person name="Sritunyalucksana K."/>
            <person name="Paszkiewicz K.H."/>
            <person name="Moore K.A."/>
            <person name="Stentiford G.D."/>
            <person name="Williams B.A."/>
        </authorList>
    </citation>
    <scope>NUCLEOTIDE SEQUENCE [LARGE SCALE GENOMIC DNA]</scope>
    <source>
        <strain evidence="9 10">GB1</strain>
    </source>
</reference>
<dbReference type="EMBL" id="LVKB01000108">
    <property type="protein sequence ID" value="ORD96267.1"/>
    <property type="molecule type" value="Genomic_DNA"/>
</dbReference>
<dbReference type="Proteomes" id="UP000192356">
    <property type="component" value="Unassembled WGS sequence"/>
</dbReference>
<evidence type="ECO:0000256" key="3">
    <source>
        <dbReference type="ARBA" id="ARBA00022737"/>
    </source>
</evidence>
<comment type="caution">
    <text evidence="9">The sequence shown here is derived from an EMBL/GenBank/DDBJ whole genome shotgun (WGS) entry which is preliminary data.</text>
</comment>
<dbReference type="AlphaFoldDB" id="A0A1X0Q933"/>
<evidence type="ECO:0000313" key="9">
    <source>
        <dbReference type="EMBL" id="ORD96267.1"/>
    </source>
</evidence>
<dbReference type="GO" id="GO:0071039">
    <property type="term" value="P:nuclear polyadenylation-dependent CUT catabolic process"/>
    <property type="evidence" value="ECO:0007669"/>
    <property type="project" value="TreeGrafter"/>
</dbReference>
<dbReference type="GO" id="GO:0071031">
    <property type="term" value="P:nuclear mRNA surveillance of mRNA 3'-end processing"/>
    <property type="evidence" value="ECO:0007669"/>
    <property type="project" value="TreeGrafter"/>
</dbReference>
<accession>A0A1X0Q933</accession>
<evidence type="ECO:0000259" key="8">
    <source>
        <dbReference type="PROSITE" id="PS50158"/>
    </source>
</evidence>
<keyword evidence="2" id="KW-0479">Metal-binding</keyword>
<dbReference type="OrthoDB" id="3863715at2759"/>
<protein>
    <submittedName>
        <fullName evidence="9">AIR1</fullName>
    </submittedName>
</protein>
<keyword evidence="10" id="KW-1185">Reference proteome</keyword>
<dbReference type="PROSITE" id="PS50158">
    <property type="entry name" value="ZF_CCHC"/>
    <property type="match status" value="1"/>
</dbReference>
<dbReference type="SMART" id="SM00343">
    <property type="entry name" value="ZnF_C2HC"/>
    <property type="match status" value="3"/>
</dbReference>
<name>A0A1X0Q933_9MICR</name>
<dbReference type="GO" id="GO:0071035">
    <property type="term" value="P:nuclear polyadenylation-dependent rRNA catabolic process"/>
    <property type="evidence" value="ECO:0007669"/>
    <property type="project" value="TreeGrafter"/>
</dbReference>
<evidence type="ECO:0000256" key="6">
    <source>
        <dbReference type="ARBA" id="ARBA00023242"/>
    </source>
</evidence>
<dbReference type="PANTHER" id="PTHR46543">
    <property type="entry name" value="ZINC FINGER CCHC DOMAIN-CONTAINING PROTEIN 7"/>
    <property type="match status" value="1"/>
</dbReference>
<dbReference type="Gene3D" id="4.10.60.10">
    <property type="entry name" value="Zinc finger, CCHC-type"/>
    <property type="match status" value="2"/>
</dbReference>
<keyword evidence="6" id="KW-0539">Nucleus</keyword>
<keyword evidence="4 7" id="KW-0863">Zinc-finger</keyword>
<comment type="subcellular location">
    <subcellularLocation>
        <location evidence="1">Nucleus</location>
    </subcellularLocation>
</comment>
<organism evidence="9 10">
    <name type="scientific">Hepatospora eriocheir</name>
    <dbReference type="NCBI Taxonomy" id="1081669"/>
    <lineage>
        <taxon>Eukaryota</taxon>
        <taxon>Fungi</taxon>
        <taxon>Fungi incertae sedis</taxon>
        <taxon>Microsporidia</taxon>
        <taxon>Hepatosporidae</taxon>
        <taxon>Hepatospora</taxon>
    </lineage>
</organism>
<evidence type="ECO:0000313" key="10">
    <source>
        <dbReference type="Proteomes" id="UP000192356"/>
    </source>
</evidence>
<keyword evidence="3" id="KW-0677">Repeat</keyword>
<dbReference type="GO" id="GO:0071038">
    <property type="term" value="P:TRAMP-dependent tRNA surveillance pathway"/>
    <property type="evidence" value="ECO:0007669"/>
    <property type="project" value="TreeGrafter"/>
</dbReference>
<dbReference type="VEuPathDB" id="MicrosporidiaDB:HERIO_1794"/>
<dbReference type="GO" id="GO:0008270">
    <property type="term" value="F:zinc ion binding"/>
    <property type="evidence" value="ECO:0007669"/>
    <property type="project" value="UniProtKB-KW"/>
</dbReference>
<proteinExistence type="predicted"/>
<dbReference type="SUPFAM" id="SSF57756">
    <property type="entry name" value="Retrovirus zinc finger-like domains"/>
    <property type="match status" value="2"/>
</dbReference>
<dbReference type="GO" id="GO:0071036">
    <property type="term" value="P:nuclear polyadenylation-dependent snoRNA catabolic process"/>
    <property type="evidence" value="ECO:0007669"/>
    <property type="project" value="TreeGrafter"/>
</dbReference>
<dbReference type="InterPro" id="IPR051644">
    <property type="entry name" value="TRAMP_AT-DNA-binding"/>
</dbReference>
<dbReference type="PANTHER" id="PTHR46543:SF1">
    <property type="entry name" value="ZINC FINGER CCHC DOMAIN-CONTAINING PROTEIN 7"/>
    <property type="match status" value="1"/>
</dbReference>
<feature type="domain" description="CCHC-type" evidence="8">
    <location>
        <begin position="71"/>
        <end position="86"/>
    </location>
</feature>
<gene>
    <name evidence="9" type="primary">AIR1</name>
    <name evidence="9" type="ORF">HERIO_1794</name>
</gene>
<dbReference type="InterPro" id="IPR036875">
    <property type="entry name" value="Znf_CCHC_sf"/>
</dbReference>
<sequence>MDFNKEELLNKAFKNIKLENGIKIMEITPNITDEDILTYFYYRPTINIVKDDDLIDECVKNYEMISNSVFCFKCDQKGHVSKDCPDNKHNTCQKCDLIHKRGECKFVLCYNCDLLGHHAAQCNQVRKKIKCDKCLINHDVRECPINWRYYHLKPDEIKPLKMSCPLCFATDHFMDDCNMADDQTTVFTKNFKFLIKTFKNEYKRFKNNKK</sequence>
<keyword evidence="5" id="KW-0862">Zinc</keyword>
<evidence type="ECO:0000256" key="2">
    <source>
        <dbReference type="ARBA" id="ARBA00022723"/>
    </source>
</evidence>
<dbReference type="Pfam" id="PF00098">
    <property type="entry name" value="zf-CCHC"/>
    <property type="match status" value="2"/>
</dbReference>
<evidence type="ECO:0000256" key="5">
    <source>
        <dbReference type="ARBA" id="ARBA00022833"/>
    </source>
</evidence>
<dbReference type="InterPro" id="IPR001878">
    <property type="entry name" value="Znf_CCHC"/>
</dbReference>
<dbReference type="GO" id="GO:0031499">
    <property type="term" value="C:TRAMP complex"/>
    <property type="evidence" value="ECO:0007669"/>
    <property type="project" value="TreeGrafter"/>
</dbReference>
<evidence type="ECO:0000256" key="7">
    <source>
        <dbReference type="PROSITE-ProRule" id="PRU00047"/>
    </source>
</evidence>